<name>A0A438C1I6_VITVI</name>
<gene>
    <name evidence="2" type="ORF">CK203_076011</name>
</gene>
<reference evidence="2 3" key="1">
    <citation type="journal article" date="2018" name="PLoS Genet.">
        <title>Population sequencing reveals clonal diversity and ancestral inbreeding in the grapevine cultivar Chardonnay.</title>
        <authorList>
            <person name="Roach M.J."/>
            <person name="Johnson D.L."/>
            <person name="Bohlmann J."/>
            <person name="van Vuuren H.J."/>
            <person name="Jones S.J."/>
            <person name="Pretorius I.S."/>
            <person name="Schmidt S.A."/>
            <person name="Borneman A.R."/>
        </authorList>
    </citation>
    <scope>NUCLEOTIDE SEQUENCE [LARGE SCALE GENOMIC DNA]</scope>
    <source>
        <strain evidence="3">cv. Chardonnay</strain>
        <tissue evidence="2">Leaf</tissue>
    </source>
</reference>
<evidence type="ECO:0000256" key="1">
    <source>
        <dbReference type="SAM" id="SignalP"/>
    </source>
</evidence>
<evidence type="ECO:0000313" key="2">
    <source>
        <dbReference type="EMBL" id="RVW17091.1"/>
    </source>
</evidence>
<comment type="caution">
    <text evidence="2">The sequence shown here is derived from an EMBL/GenBank/DDBJ whole genome shotgun (WGS) entry which is preliminary data.</text>
</comment>
<accession>A0A438C1I6</accession>
<proteinExistence type="predicted"/>
<keyword evidence="1" id="KW-0732">Signal</keyword>
<dbReference type="Proteomes" id="UP000288805">
    <property type="component" value="Unassembled WGS sequence"/>
</dbReference>
<feature type="chain" id="PRO_5019323858" evidence="1">
    <location>
        <begin position="19"/>
        <end position="152"/>
    </location>
</feature>
<organism evidence="2 3">
    <name type="scientific">Vitis vinifera</name>
    <name type="common">Grape</name>
    <dbReference type="NCBI Taxonomy" id="29760"/>
    <lineage>
        <taxon>Eukaryota</taxon>
        <taxon>Viridiplantae</taxon>
        <taxon>Streptophyta</taxon>
        <taxon>Embryophyta</taxon>
        <taxon>Tracheophyta</taxon>
        <taxon>Spermatophyta</taxon>
        <taxon>Magnoliopsida</taxon>
        <taxon>eudicotyledons</taxon>
        <taxon>Gunneridae</taxon>
        <taxon>Pentapetalae</taxon>
        <taxon>rosids</taxon>
        <taxon>Vitales</taxon>
        <taxon>Vitaceae</taxon>
        <taxon>Viteae</taxon>
        <taxon>Vitis</taxon>
    </lineage>
</organism>
<evidence type="ECO:0000313" key="3">
    <source>
        <dbReference type="Proteomes" id="UP000288805"/>
    </source>
</evidence>
<feature type="signal peptide" evidence="1">
    <location>
        <begin position="1"/>
        <end position="18"/>
    </location>
</feature>
<protein>
    <submittedName>
        <fullName evidence="2">Uncharacterized protein</fullName>
    </submittedName>
</protein>
<dbReference type="EMBL" id="QGNW01002581">
    <property type="protein sequence ID" value="RVW17091.1"/>
    <property type="molecule type" value="Genomic_DNA"/>
</dbReference>
<dbReference type="AlphaFoldDB" id="A0A438C1I6"/>
<sequence>MLVLACALPLLFLLVILGEEPWLQLELMTWIQFKVLLHMRFLTPVDIFTHEAILAFPGRGMPHLLHYYLHVSSYLQALPPSDINFVPLKQEQRKHGERGGEIESRRRRFHEVEKKSFGIRCEGIKGWVVCLCFVVEEKKGGWLKKASELKSA</sequence>